<dbReference type="EMBL" id="EQ962658">
    <property type="protein sequence ID" value="EED14432.1"/>
    <property type="molecule type" value="Genomic_DNA"/>
</dbReference>
<dbReference type="InterPro" id="IPR040841">
    <property type="entry name" value="Luciferase_dom"/>
</dbReference>
<dbReference type="VEuPathDB" id="FungiDB:TSTA_106400"/>
<dbReference type="PANTHER" id="PTHR38695">
    <property type="entry name" value="AMINO ACID PERMEASE_ SLC12A DOMAIN-CONTAINING PROTEIN"/>
    <property type="match status" value="1"/>
</dbReference>
<name>B8MPJ3_TALSN</name>
<proteinExistence type="predicted"/>
<dbReference type="PhylomeDB" id="B8MPJ3"/>
<sequence>MSSLFSVLRRHPILTTATAVVIAAMSTSAYRDYGVFISYGPGGPPHNALGWFMSRFLATPFGQEMFNTGMYTRRMQNGENASYIILTDGGQLPRRHGERPVIGPHVVPQRQLSQMPSANIQKQDFVADFYALAGKNSHIIKVARSKAERQSDAMSLVDSVPRTQEASQTGGEIAHIHETGDHSLHVILSPADAKQVIDAGWGQRHAFSGWRPWGGIFEKIVDIPATYLLIYAPRTSDETQIILEIVKASMRYMSLGAEIIS</sequence>
<gene>
    <name evidence="2" type="ORF">TSTA_106400</name>
</gene>
<dbReference type="eggNOG" id="ENOG502SPCX">
    <property type="taxonomic scope" value="Eukaryota"/>
</dbReference>
<dbReference type="STRING" id="441959.B8MPJ3"/>
<dbReference type="PANTHER" id="PTHR38695:SF1">
    <property type="entry name" value="AMINO ACID PERMEASE_ SLC12A DOMAIN-CONTAINING PROTEIN"/>
    <property type="match status" value="1"/>
</dbReference>
<protein>
    <recommendedName>
        <fullName evidence="1">Luciferase domain-containing protein</fullName>
    </recommendedName>
</protein>
<evidence type="ECO:0000313" key="3">
    <source>
        <dbReference type="Proteomes" id="UP000001745"/>
    </source>
</evidence>
<dbReference type="RefSeq" id="XP_002486670.1">
    <property type="nucleotide sequence ID" value="XM_002486625.1"/>
</dbReference>
<organism evidence="2 3">
    <name type="scientific">Talaromyces stipitatus (strain ATCC 10500 / CBS 375.48 / QM 6759 / NRRL 1006)</name>
    <name type="common">Penicillium stipitatum</name>
    <dbReference type="NCBI Taxonomy" id="441959"/>
    <lineage>
        <taxon>Eukaryota</taxon>
        <taxon>Fungi</taxon>
        <taxon>Dikarya</taxon>
        <taxon>Ascomycota</taxon>
        <taxon>Pezizomycotina</taxon>
        <taxon>Eurotiomycetes</taxon>
        <taxon>Eurotiomycetidae</taxon>
        <taxon>Eurotiales</taxon>
        <taxon>Trichocomaceae</taxon>
        <taxon>Talaromyces</taxon>
        <taxon>Talaromyces sect. Talaromyces</taxon>
    </lineage>
</organism>
<accession>B8MPJ3</accession>
<evidence type="ECO:0000313" key="2">
    <source>
        <dbReference type="EMBL" id="EED14432.1"/>
    </source>
</evidence>
<keyword evidence="3" id="KW-1185">Reference proteome</keyword>
<reference evidence="3" key="1">
    <citation type="journal article" date="2015" name="Genome Announc.">
        <title>Genome sequence of the AIDS-associated pathogen Penicillium marneffei (ATCC18224) and its near taxonomic relative Talaromyces stipitatus (ATCC10500).</title>
        <authorList>
            <person name="Nierman W.C."/>
            <person name="Fedorova-Abrams N.D."/>
            <person name="Andrianopoulos A."/>
        </authorList>
    </citation>
    <scope>NUCLEOTIDE SEQUENCE [LARGE SCALE GENOMIC DNA]</scope>
    <source>
        <strain evidence="3">ATCC 10500 / CBS 375.48 / QM 6759 / NRRL 1006</strain>
    </source>
</reference>
<feature type="domain" description="Luciferase" evidence="1">
    <location>
        <begin position="170"/>
        <end position="249"/>
    </location>
</feature>
<dbReference type="AlphaFoldDB" id="B8MPJ3"/>
<dbReference type="OrthoDB" id="5358398at2759"/>
<dbReference type="GeneID" id="8098892"/>
<dbReference type="InParanoid" id="B8MPJ3"/>
<dbReference type="Pfam" id="PF17648">
    <property type="entry name" value="Luciferase"/>
    <property type="match status" value="1"/>
</dbReference>
<evidence type="ECO:0000259" key="1">
    <source>
        <dbReference type="Pfam" id="PF17648"/>
    </source>
</evidence>
<dbReference type="Proteomes" id="UP000001745">
    <property type="component" value="Unassembled WGS sequence"/>
</dbReference>
<dbReference type="InterPro" id="IPR048273">
    <property type="entry name" value="Luciferase"/>
</dbReference>